<accession>A0A916E210</accession>
<dbReference type="EMBL" id="CAGKOT010000004">
    <property type="protein sequence ID" value="CAB5337033.1"/>
    <property type="molecule type" value="Genomic_DNA"/>
</dbReference>
<evidence type="ECO:0000313" key="2">
    <source>
        <dbReference type="Proteomes" id="UP000684084"/>
    </source>
</evidence>
<organism evidence="1 2">
    <name type="scientific">Rhizophagus irregularis</name>
    <dbReference type="NCBI Taxonomy" id="588596"/>
    <lineage>
        <taxon>Eukaryota</taxon>
        <taxon>Fungi</taxon>
        <taxon>Fungi incertae sedis</taxon>
        <taxon>Mucoromycota</taxon>
        <taxon>Glomeromycotina</taxon>
        <taxon>Glomeromycetes</taxon>
        <taxon>Glomerales</taxon>
        <taxon>Glomeraceae</taxon>
        <taxon>Rhizophagus</taxon>
    </lineage>
</organism>
<name>A0A916E210_9GLOM</name>
<comment type="caution">
    <text evidence="1">The sequence shown here is derived from an EMBL/GenBank/DDBJ whole genome shotgun (WGS) entry which is preliminary data.</text>
</comment>
<sequence length="87" mass="10395">MRNPMSFPSTIDRRCKALIFLRPIRKGEQLINLELVETPRIIFNPIYHFHSNQFYWLFPHILFIVIHSPDPPKLFNSVAAFLQEFIL</sequence>
<evidence type="ECO:0000313" key="1">
    <source>
        <dbReference type="EMBL" id="CAB5337033.1"/>
    </source>
</evidence>
<dbReference type="AlphaFoldDB" id="A0A916E210"/>
<dbReference type="Proteomes" id="UP000684084">
    <property type="component" value="Unassembled WGS sequence"/>
</dbReference>
<proteinExistence type="predicted"/>
<gene>
    <name evidence="1" type="ORF">CHRIB12_LOCUS3372</name>
</gene>
<reference evidence="1" key="1">
    <citation type="submission" date="2020-05" db="EMBL/GenBank/DDBJ databases">
        <authorList>
            <person name="Rincon C."/>
            <person name="Sanders R I."/>
            <person name="Robbins C."/>
            <person name="Chaturvedi A."/>
        </authorList>
    </citation>
    <scope>NUCLEOTIDE SEQUENCE</scope>
    <source>
        <strain evidence="1">CHB12</strain>
    </source>
</reference>
<protein>
    <submittedName>
        <fullName evidence="1">Uncharacterized protein</fullName>
    </submittedName>
</protein>